<dbReference type="Proteomes" id="UP000027616">
    <property type="component" value="Chromosome I"/>
</dbReference>
<name>A0A060RBK7_9BACT</name>
<dbReference type="AlphaFoldDB" id="A0A060RBK7"/>
<dbReference type="STRING" id="1433126.BN938_2971"/>
<reference evidence="2 3" key="1">
    <citation type="journal article" date="2015" name="Genome Announc.">
        <title>Complete Genome Sequence of the Novel Leech Symbiont Mucinivorans hirudinis M3T.</title>
        <authorList>
            <person name="Nelson M.C."/>
            <person name="Bomar L."/>
            <person name="Graf J."/>
        </authorList>
    </citation>
    <scope>NUCLEOTIDE SEQUENCE [LARGE SCALE GENOMIC DNA]</scope>
    <source>
        <strain evidence="3">M3</strain>
    </source>
</reference>
<dbReference type="HOGENOM" id="CLU_3272950_0_0_10"/>
<dbReference type="KEGG" id="rbc:BN938_2971"/>
<keyword evidence="1" id="KW-0472">Membrane</keyword>
<keyword evidence="1" id="KW-1133">Transmembrane helix</keyword>
<gene>
    <name evidence="2" type="ORF">BN938_2971</name>
</gene>
<organism evidence="2 3">
    <name type="scientific">Mucinivorans hirudinis</name>
    <dbReference type="NCBI Taxonomy" id="1433126"/>
    <lineage>
        <taxon>Bacteria</taxon>
        <taxon>Pseudomonadati</taxon>
        <taxon>Bacteroidota</taxon>
        <taxon>Bacteroidia</taxon>
        <taxon>Bacteroidales</taxon>
        <taxon>Rikenellaceae</taxon>
        <taxon>Mucinivorans</taxon>
    </lineage>
</organism>
<evidence type="ECO:0000313" key="3">
    <source>
        <dbReference type="Proteomes" id="UP000027616"/>
    </source>
</evidence>
<evidence type="ECO:0000256" key="1">
    <source>
        <dbReference type="SAM" id="Phobius"/>
    </source>
</evidence>
<keyword evidence="3" id="KW-1185">Reference proteome</keyword>
<sequence>MFRRSSVFYWHIFLVYHIAHRYVIGKKNKNLLAKNSQIING</sequence>
<feature type="transmembrane region" description="Helical" evidence="1">
    <location>
        <begin position="6"/>
        <end position="24"/>
    </location>
</feature>
<accession>A0A060RBK7</accession>
<evidence type="ECO:0000313" key="2">
    <source>
        <dbReference type="EMBL" id="CDN33036.1"/>
    </source>
</evidence>
<dbReference type="EMBL" id="HG934468">
    <property type="protein sequence ID" value="CDN33036.1"/>
    <property type="molecule type" value="Genomic_DNA"/>
</dbReference>
<keyword evidence="1" id="KW-0812">Transmembrane</keyword>
<protein>
    <submittedName>
        <fullName evidence="2">Uncharacterized protein</fullName>
    </submittedName>
</protein>
<proteinExistence type="predicted"/>